<dbReference type="GeneID" id="113713902"/>
<dbReference type="SUPFAM" id="SSF103473">
    <property type="entry name" value="MFS general substrate transporter"/>
    <property type="match status" value="1"/>
</dbReference>
<accession>A0ABM4VYC7</accession>
<evidence type="ECO:0000256" key="4">
    <source>
        <dbReference type="ARBA" id="ARBA00022989"/>
    </source>
</evidence>
<feature type="transmembrane region" description="Helical" evidence="7">
    <location>
        <begin position="340"/>
        <end position="357"/>
    </location>
</feature>
<comment type="similarity">
    <text evidence="6">Belongs to the major facilitator superfamily. Phosphate:H(+) symporter (TC 2.A.1.9) family.</text>
</comment>
<feature type="transmembrane region" description="Helical" evidence="7">
    <location>
        <begin position="378"/>
        <end position="398"/>
    </location>
</feature>
<evidence type="ECO:0000256" key="5">
    <source>
        <dbReference type="ARBA" id="ARBA00023136"/>
    </source>
</evidence>
<comment type="subcellular location">
    <subcellularLocation>
        <location evidence="1">Membrane</location>
        <topology evidence="1">Multi-pass membrane protein</topology>
    </subcellularLocation>
</comment>
<protein>
    <submittedName>
        <fullName evidence="9">Protein NRT1/ PTR FAMILY 5.10-like</fullName>
    </submittedName>
</protein>
<dbReference type="Gene3D" id="1.20.1250.20">
    <property type="entry name" value="MFS general substrate transporter like domains"/>
    <property type="match status" value="1"/>
</dbReference>
<name>A0ABM4VYC7_COFAR</name>
<feature type="transmembrane region" description="Helical" evidence="7">
    <location>
        <begin position="506"/>
        <end position="526"/>
    </location>
</feature>
<dbReference type="Proteomes" id="UP001652660">
    <property type="component" value="Chromosome 10c"/>
</dbReference>
<dbReference type="InterPro" id="IPR000109">
    <property type="entry name" value="POT_fam"/>
</dbReference>
<keyword evidence="5 7" id="KW-0472">Membrane</keyword>
<evidence type="ECO:0000313" key="8">
    <source>
        <dbReference type="Proteomes" id="UP001652660"/>
    </source>
</evidence>
<dbReference type="Pfam" id="PF00854">
    <property type="entry name" value="PTR2"/>
    <property type="match status" value="2"/>
</dbReference>
<feature type="transmembrane region" description="Helical" evidence="7">
    <location>
        <begin position="226"/>
        <end position="246"/>
    </location>
</feature>
<dbReference type="InterPro" id="IPR036259">
    <property type="entry name" value="MFS_trans_sf"/>
</dbReference>
<evidence type="ECO:0000256" key="6">
    <source>
        <dbReference type="ARBA" id="ARBA00044504"/>
    </source>
</evidence>
<keyword evidence="3 7" id="KW-0812">Transmembrane</keyword>
<feature type="transmembrane region" description="Helical" evidence="7">
    <location>
        <begin position="153"/>
        <end position="172"/>
    </location>
</feature>
<proteinExistence type="inferred from homology"/>
<gene>
    <name evidence="9" type="primary">LOC113713902</name>
</gene>
<evidence type="ECO:0000313" key="9">
    <source>
        <dbReference type="RefSeq" id="XP_071924542.1"/>
    </source>
</evidence>
<feature type="transmembrane region" description="Helical" evidence="7">
    <location>
        <begin position="116"/>
        <end position="133"/>
    </location>
</feature>
<feature type="transmembrane region" description="Helical" evidence="7">
    <location>
        <begin position="88"/>
        <end position="109"/>
    </location>
</feature>
<feature type="transmembrane region" description="Helical" evidence="7">
    <location>
        <begin position="463"/>
        <end position="486"/>
    </location>
</feature>
<keyword evidence="4 7" id="KW-1133">Transmembrane helix</keyword>
<evidence type="ECO:0000256" key="7">
    <source>
        <dbReference type="SAM" id="Phobius"/>
    </source>
</evidence>
<organism evidence="8 9">
    <name type="scientific">Coffea arabica</name>
    <name type="common">Arabian coffee</name>
    <dbReference type="NCBI Taxonomy" id="13443"/>
    <lineage>
        <taxon>Eukaryota</taxon>
        <taxon>Viridiplantae</taxon>
        <taxon>Streptophyta</taxon>
        <taxon>Embryophyta</taxon>
        <taxon>Tracheophyta</taxon>
        <taxon>Spermatophyta</taxon>
        <taxon>Magnoliopsida</taxon>
        <taxon>eudicotyledons</taxon>
        <taxon>Gunneridae</taxon>
        <taxon>Pentapetalae</taxon>
        <taxon>asterids</taxon>
        <taxon>lamiids</taxon>
        <taxon>Gentianales</taxon>
        <taxon>Rubiaceae</taxon>
        <taxon>Ixoroideae</taxon>
        <taxon>Gardenieae complex</taxon>
        <taxon>Bertiereae - Coffeeae clade</taxon>
        <taxon>Coffeeae</taxon>
        <taxon>Coffea</taxon>
    </lineage>
</organism>
<comment type="similarity">
    <text evidence="2">Belongs to the major facilitator superfamily. Proton-dependent oligopeptide transporter (POT/PTR) (TC 2.A.17) family.</text>
</comment>
<sequence length="542" mass="59718">MAFYQLGMDGCRNLEAQTQIPFLQRDEVVDGYADYQGYAIKRSESGGWRSASFILVSGSLERFAYFGIESNLISYLTGPLGESIATAAANVNTWIGVASLVPVFGSFFADSFLGRYQAIIVASVIYILGLGLLTLSTVPTSLISVSTFQGRDIVAQILFFVSLYLVALGQVYKSCVQAFGADQFDGNHPDEKKAKSSFFNWWLCCLCIGATAAHLILHYIQDNINWGIGFGIPFIAMKIGLVLFQIGNRTYHFSARQNDADEILNESICQRFIKVLPAAEDSGEAITTKTNGAKIFLRLLPIWSTCLTYTIAMAQVSTLFTKQASTVDRSLGPSFSIPPASLRAFIALSISFCIPIYDQIFVPIARKITNFSTGITMLQRMGTGMAISVMNMVIAALIEMKRLKTAEDFGLVDIPNAAVPMSFWWLVPQFTLIGLTDVFILVGSQEFFYDQVPTELRSLGLSLYFGAAGTGNFLSGFLISAIQKATSQNGRDGWFSDNLNRAHLDYFYWLLAGIGIFGFVLFACLAKSYDYEENAPKENFQP</sequence>
<keyword evidence="8" id="KW-1185">Reference proteome</keyword>
<feature type="transmembrane region" description="Helical" evidence="7">
    <location>
        <begin position="299"/>
        <end position="320"/>
    </location>
</feature>
<feature type="transmembrane region" description="Helical" evidence="7">
    <location>
        <begin position="198"/>
        <end position="220"/>
    </location>
</feature>
<reference evidence="9" key="1">
    <citation type="submission" date="2025-08" db="UniProtKB">
        <authorList>
            <consortium name="RefSeq"/>
        </authorList>
    </citation>
    <scope>IDENTIFICATION</scope>
    <source>
        <tissue evidence="9">Leaves</tissue>
    </source>
</reference>
<evidence type="ECO:0000256" key="2">
    <source>
        <dbReference type="ARBA" id="ARBA00005982"/>
    </source>
</evidence>
<evidence type="ECO:0000256" key="3">
    <source>
        <dbReference type="ARBA" id="ARBA00022692"/>
    </source>
</evidence>
<dbReference type="PANTHER" id="PTHR11654">
    <property type="entry name" value="OLIGOPEPTIDE TRANSPORTER-RELATED"/>
    <property type="match status" value="1"/>
</dbReference>
<feature type="transmembrane region" description="Helical" evidence="7">
    <location>
        <begin position="423"/>
        <end position="442"/>
    </location>
</feature>
<evidence type="ECO:0000256" key="1">
    <source>
        <dbReference type="ARBA" id="ARBA00004141"/>
    </source>
</evidence>
<dbReference type="RefSeq" id="XP_071924542.1">
    <property type="nucleotide sequence ID" value="XM_072068441.1"/>
</dbReference>